<dbReference type="Gene3D" id="1.10.575.10">
    <property type="entry name" value="P1 Nuclease"/>
    <property type="match status" value="1"/>
</dbReference>
<dbReference type="EMBL" id="QXFY01001396">
    <property type="protein sequence ID" value="KAE9318937.1"/>
    <property type="molecule type" value="Genomic_DNA"/>
</dbReference>
<dbReference type="GO" id="GO:0016788">
    <property type="term" value="F:hydrolase activity, acting on ester bonds"/>
    <property type="evidence" value="ECO:0007669"/>
    <property type="project" value="InterPro"/>
</dbReference>
<gene>
    <name evidence="1" type="ORF">PF008_g18391</name>
</gene>
<protein>
    <submittedName>
        <fullName evidence="1">Uncharacterized protein</fullName>
    </submittedName>
</protein>
<dbReference type="Proteomes" id="UP000486351">
    <property type="component" value="Unassembled WGS sequence"/>
</dbReference>
<dbReference type="InterPro" id="IPR008947">
    <property type="entry name" value="PLipase_C/P1_nuclease_dom_sf"/>
</dbReference>
<organism evidence="1 2">
    <name type="scientific">Phytophthora fragariae</name>
    <dbReference type="NCBI Taxonomy" id="53985"/>
    <lineage>
        <taxon>Eukaryota</taxon>
        <taxon>Sar</taxon>
        <taxon>Stramenopiles</taxon>
        <taxon>Oomycota</taxon>
        <taxon>Peronosporomycetes</taxon>
        <taxon>Peronosporales</taxon>
        <taxon>Peronosporaceae</taxon>
        <taxon>Phytophthora</taxon>
    </lineage>
</organism>
<reference evidence="1 2" key="1">
    <citation type="submission" date="2018-09" db="EMBL/GenBank/DDBJ databases">
        <title>Genomic investigation of the strawberry pathogen Phytophthora fragariae indicates pathogenicity is determined by transcriptional variation in three key races.</title>
        <authorList>
            <person name="Adams T.M."/>
            <person name="Armitage A.D."/>
            <person name="Sobczyk M.K."/>
            <person name="Bates H.J."/>
            <person name="Dunwell J.M."/>
            <person name="Nellist C.F."/>
            <person name="Harrison R.J."/>
        </authorList>
    </citation>
    <scope>NUCLEOTIDE SEQUENCE [LARGE SCALE GENOMIC DNA]</scope>
    <source>
        <strain evidence="1 2">NOV-77</strain>
    </source>
</reference>
<accession>A0A6G0R5H5</accession>
<evidence type="ECO:0000313" key="2">
    <source>
        <dbReference type="Proteomes" id="UP000486351"/>
    </source>
</evidence>
<proteinExistence type="predicted"/>
<sequence length="200" mass="21709">MTSIHIQLDVFPQFSSHNRWSSKIILVSSKVRPFHQPLHTVTGTSAAFPEGDGGGSLCLRAPSAIRTVWDAAGGLYSLNKWSLDIDDFKPRATPELIALLQNISDNLTFTQYETVTFEEFCTVMFTHSAGILYADSVVNSGLDLNATSSGVYPCPSDSYMSMTGVISQECIAIGGSRLAVILKHFVAHEYLASSTNLLNA</sequence>
<name>A0A6G0R5H5_9STRA</name>
<dbReference type="AlphaFoldDB" id="A0A6G0R5H5"/>
<comment type="caution">
    <text evidence="1">The sequence shown here is derived from an EMBL/GenBank/DDBJ whole genome shotgun (WGS) entry which is preliminary data.</text>
</comment>
<evidence type="ECO:0000313" key="1">
    <source>
        <dbReference type="EMBL" id="KAE9318937.1"/>
    </source>
</evidence>